<keyword evidence="1" id="KW-0812">Transmembrane</keyword>
<keyword evidence="1" id="KW-0472">Membrane</keyword>
<gene>
    <name evidence="2" type="ORF">UPYG_G00080920</name>
</gene>
<protein>
    <submittedName>
        <fullName evidence="2">Uncharacterized protein</fullName>
    </submittedName>
</protein>
<keyword evidence="1" id="KW-1133">Transmembrane helix</keyword>
<reference evidence="2 3" key="1">
    <citation type="submission" date="2024-06" db="EMBL/GenBank/DDBJ databases">
        <authorList>
            <person name="Pan Q."/>
            <person name="Wen M."/>
            <person name="Jouanno E."/>
            <person name="Zahm M."/>
            <person name="Klopp C."/>
            <person name="Cabau C."/>
            <person name="Louis A."/>
            <person name="Berthelot C."/>
            <person name="Parey E."/>
            <person name="Roest Crollius H."/>
            <person name="Montfort J."/>
            <person name="Robinson-Rechavi M."/>
            <person name="Bouchez O."/>
            <person name="Lampietro C."/>
            <person name="Lopez Roques C."/>
            <person name="Donnadieu C."/>
            <person name="Postlethwait J."/>
            <person name="Bobe J."/>
            <person name="Verreycken H."/>
            <person name="Guiguen Y."/>
        </authorList>
    </citation>
    <scope>NUCLEOTIDE SEQUENCE [LARGE SCALE GENOMIC DNA]</scope>
    <source>
        <strain evidence="2">Up_M1</strain>
        <tissue evidence="2">Testis</tissue>
    </source>
</reference>
<name>A0ABD0XGP3_UMBPY</name>
<comment type="caution">
    <text evidence="2">The sequence shown here is derived from an EMBL/GenBank/DDBJ whole genome shotgun (WGS) entry which is preliminary data.</text>
</comment>
<organism evidence="2 3">
    <name type="scientific">Umbra pygmaea</name>
    <name type="common">Eastern mudminnow</name>
    <dbReference type="NCBI Taxonomy" id="75934"/>
    <lineage>
        <taxon>Eukaryota</taxon>
        <taxon>Metazoa</taxon>
        <taxon>Chordata</taxon>
        <taxon>Craniata</taxon>
        <taxon>Vertebrata</taxon>
        <taxon>Euteleostomi</taxon>
        <taxon>Actinopterygii</taxon>
        <taxon>Neopterygii</taxon>
        <taxon>Teleostei</taxon>
        <taxon>Protacanthopterygii</taxon>
        <taxon>Esociformes</taxon>
        <taxon>Umbridae</taxon>
        <taxon>Umbra</taxon>
    </lineage>
</organism>
<dbReference type="Proteomes" id="UP001557470">
    <property type="component" value="Unassembled WGS sequence"/>
</dbReference>
<keyword evidence="3" id="KW-1185">Reference proteome</keyword>
<evidence type="ECO:0000313" key="2">
    <source>
        <dbReference type="EMBL" id="KAL1007027.1"/>
    </source>
</evidence>
<feature type="transmembrane region" description="Helical" evidence="1">
    <location>
        <begin position="75"/>
        <end position="95"/>
    </location>
</feature>
<proteinExistence type="predicted"/>
<evidence type="ECO:0000256" key="1">
    <source>
        <dbReference type="SAM" id="Phobius"/>
    </source>
</evidence>
<evidence type="ECO:0000313" key="3">
    <source>
        <dbReference type="Proteomes" id="UP001557470"/>
    </source>
</evidence>
<sequence>MPYSMRKCSSMVCVRICLHVYRLSHYDICECTCHILKDCAGDFRSGIIVGSRSTDEAFERCNRSTEKATFLNRDFSNLICFHFIASWVSLIQLLCNLRM</sequence>
<dbReference type="AlphaFoldDB" id="A0ABD0XGP3"/>
<accession>A0ABD0XGP3</accession>
<dbReference type="EMBL" id="JAGEUA010000002">
    <property type="protein sequence ID" value="KAL1007027.1"/>
    <property type="molecule type" value="Genomic_DNA"/>
</dbReference>